<dbReference type="SUPFAM" id="SSF52499">
    <property type="entry name" value="Isochorismatase-like hydrolases"/>
    <property type="match status" value="1"/>
</dbReference>
<evidence type="ECO:0000259" key="3">
    <source>
        <dbReference type="Pfam" id="PF00857"/>
    </source>
</evidence>
<sequence length="175" mass="20112">MLSDKKAVLFIDVFNTFDFPGGEKLLANTKEILPNWEKLRKKAKENDWPVIFVNDHYGIWQDNFKKIADYCRNEENQEIIDSMMPHEDDYFLLKPKHSAFFQTSLPSLLKELDCNHVIFAGVAGNICVVFSANDAHMREFKLDVPKNCVASNTKEQNEDALRVIETTLSANTDPI</sequence>
<dbReference type="HOGENOM" id="CLU_068979_8_4_9"/>
<evidence type="ECO:0000256" key="1">
    <source>
        <dbReference type="ARBA" id="ARBA00006336"/>
    </source>
</evidence>
<proteinExistence type="inferred from homology"/>
<protein>
    <submittedName>
        <fullName evidence="4">Isochorismatase</fullName>
    </submittedName>
</protein>
<name>A0A075LRW8_9BACI</name>
<dbReference type="GO" id="GO:0016787">
    <property type="term" value="F:hydrolase activity"/>
    <property type="evidence" value="ECO:0007669"/>
    <property type="project" value="UniProtKB-KW"/>
</dbReference>
<keyword evidence="2" id="KW-0378">Hydrolase</keyword>
<evidence type="ECO:0000256" key="2">
    <source>
        <dbReference type="ARBA" id="ARBA00022801"/>
    </source>
</evidence>
<feature type="domain" description="Isochorismatase-like" evidence="3">
    <location>
        <begin position="7"/>
        <end position="165"/>
    </location>
</feature>
<dbReference type="InterPro" id="IPR050272">
    <property type="entry name" value="Isochorismatase-like_hydrls"/>
</dbReference>
<comment type="similarity">
    <text evidence="1">Belongs to the isochorismatase family.</text>
</comment>
<evidence type="ECO:0000313" key="5">
    <source>
        <dbReference type="Proteomes" id="UP000027980"/>
    </source>
</evidence>
<reference evidence="4 5" key="1">
    <citation type="submission" date="2014-07" db="EMBL/GenBank/DDBJ databases">
        <title>Complete genome sequence of a moderately halophilic bacterium Terribacillus aidingensis MP602, isolated from Cryptomeria fortunei in Tianmu mountain in China.</title>
        <authorList>
            <person name="Wang Y."/>
            <person name="Lu P."/>
            <person name="Zhang L."/>
        </authorList>
    </citation>
    <scope>NUCLEOTIDE SEQUENCE [LARGE SCALE GENOMIC DNA]</scope>
    <source>
        <strain evidence="4 5">MP602</strain>
    </source>
</reference>
<dbReference type="Pfam" id="PF00857">
    <property type="entry name" value="Isochorismatase"/>
    <property type="match status" value="1"/>
</dbReference>
<organism evidence="4 5">
    <name type="scientific">Terribacillus saccharophilus</name>
    <dbReference type="NCBI Taxonomy" id="361277"/>
    <lineage>
        <taxon>Bacteria</taxon>
        <taxon>Bacillati</taxon>
        <taxon>Bacillota</taxon>
        <taxon>Bacilli</taxon>
        <taxon>Bacillales</taxon>
        <taxon>Bacillaceae</taxon>
        <taxon>Terribacillus</taxon>
    </lineage>
</organism>
<gene>
    <name evidence="4" type="ORF">GZ22_11575</name>
</gene>
<dbReference type="AlphaFoldDB" id="A0A075LRW8"/>
<evidence type="ECO:0000313" key="4">
    <source>
        <dbReference type="EMBL" id="AIF67218.1"/>
    </source>
</evidence>
<dbReference type="OrthoDB" id="4305745at2"/>
<dbReference type="InterPro" id="IPR000868">
    <property type="entry name" value="Isochorismatase-like_dom"/>
</dbReference>
<dbReference type="KEGG" id="tap:GZ22_11575"/>
<dbReference type="Proteomes" id="UP000027980">
    <property type="component" value="Chromosome"/>
</dbReference>
<dbReference type="PANTHER" id="PTHR43540">
    <property type="entry name" value="PEROXYUREIDOACRYLATE/UREIDOACRYLATE AMIDOHYDROLASE-RELATED"/>
    <property type="match status" value="1"/>
</dbReference>
<dbReference type="Gene3D" id="3.40.50.850">
    <property type="entry name" value="Isochorismatase-like"/>
    <property type="match status" value="1"/>
</dbReference>
<accession>A0A075LRW8</accession>
<dbReference type="EMBL" id="CP008876">
    <property type="protein sequence ID" value="AIF67218.1"/>
    <property type="molecule type" value="Genomic_DNA"/>
</dbReference>
<dbReference type="CDD" id="cd00431">
    <property type="entry name" value="cysteine_hydrolases"/>
    <property type="match status" value="1"/>
</dbReference>
<dbReference type="PANTHER" id="PTHR43540:SF6">
    <property type="entry name" value="ISOCHORISMATASE-LIKE DOMAIN-CONTAINING PROTEIN"/>
    <property type="match status" value="1"/>
</dbReference>
<dbReference type="InterPro" id="IPR036380">
    <property type="entry name" value="Isochorismatase-like_sf"/>
</dbReference>